<evidence type="ECO:0000256" key="3">
    <source>
        <dbReference type="ARBA" id="ARBA00012754"/>
    </source>
</evidence>
<dbReference type="Gene3D" id="2.60.40.10">
    <property type="entry name" value="Immunoglobulins"/>
    <property type="match status" value="1"/>
</dbReference>
<dbReference type="InterPro" id="IPR036156">
    <property type="entry name" value="Beta-gal/glucu_dom_sf"/>
</dbReference>
<dbReference type="SUPFAM" id="SSF51445">
    <property type="entry name" value="(Trans)glycosidases"/>
    <property type="match status" value="1"/>
</dbReference>
<dbReference type="EMBL" id="FMYH01000001">
    <property type="protein sequence ID" value="SDB85908.1"/>
    <property type="molecule type" value="Genomic_DNA"/>
</dbReference>
<dbReference type="InterPro" id="IPR017853">
    <property type="entry name" value="GH"/>
</dbReference>
<dbReference type="InterPro" id="IPR050887">
    <property type="entry name" value="Beta-mannosidase_GH2"/>
</dbReference>
<keyword evidence="4" id="KW-0378">Hydrolase</keyword>
<organism evidence="8 9">
    <name type="scientific">Sanguibacter gelidistatuariae</name>
    <dbReference type="NCBI Taxonomy" id="1814289"/>
    <lineage>
        <taxon>Bacteria</taxon>
        <taxon>Bacillati</taxon>
        <taxon>Actinomycetota</taxon>
        <taxon>Actinomycetes</taxon>
        <taxon>Micrococcales</taxon>
        <taxon>Sanguibacteraceae</taxon>
        <taxon>Sanguibacter</taxon>
    </lineage>
</organism>
<evidence type="ECO:0000259" key="7">
    <source>
        <dbReference type="Pfam" id="PF22666"/>
    </source>
</evidence>
<feature type="domain" description="Glycoside hydrolase family 2 immunoglobulin-like beta-sandwich" evidence="6">
    <location>
        <begin position="207"/>
        <end position="295"/>
    </location>
</feature>
<accession>A0A1G6GVA8</accession>
<proteinExistence type="inferred from homology"/>
<evidence type="ECO:0000313" key="9">
    <source>
        <dbReference type="Proteomes" id="UP000199039"/>
    </source>
</evidence>
<protein>
    <recommendedName>
        <fullName evidence="3">beta-mannosidase</fullName>
        <ecNumber evidence="3">3.2.1.25</ecNumber>
    </recommendedName>
</protein>
<dbReference type="STRING" id="1814289.SAMN05216410_0503"/>
<dbReference type="InterPro" id="IPR008979">
    <property type="entry name" value="Galactose-bd-like_sf"/>
</dbReference>
<dbReference type="GO" id="GO:0005975">
    <property type="term" value="P:carbohydrate metabolic process"/>
    <property type="evidence" value="ECO:0007669"/>
    <property type="project" value="InterPro"/>
</dbReference>
<dbReference type="PANTHER" id="PTHR43730">
    <property type="entry name" value="BETA-MANNOSIDASE"/>
    <property type="match status" value="1"/>
</dbReference>
<evidence type="ECO:0000256" key="5">
    <source>
        <dbReference type="ARBA" id="ARBA00023295"/>
    </source>
</evidence>
<dbReference type="SUPFAM" id="SSF49785">
    <property type="entry name" value="Galactose-binding domain-like"/>
    <property type="match status" value="1"/>
</dbReference>
<dbReference type="InterPro" id="IPR013783">
    <property type="entry name" value="Ig-like_fold"/>
</dbReference>
<dbReference type="Gene3D" id="3.20.20.80">
    <property type="entry name" value="Glycosidases"/>
    <property type="match status" value="1"/>
</dbReference>
<dbReference type="EC" id="3.2.1.25" evidence="3"/>
<sequence length="821" mass="91182">MLSTKDLTDDWVLRVGVPDGTAPQDVELWTVPATVPGSVHTDLLAQDLIADPYLDRNEDQQHWIGRSTWEYRTTFQGVADGTRHELAFDGLDTVASIEVNGTHVASTANMHREYRFDVTHLVRSGANDLVVVFGSAYDYAEQVRRTLGDRPNVYPEPFQYIRKMASNFGWDWGPTLVTAGIWKMVRLETWTTARLGGVRPFVRIDGADGVVEVHVEVERAPGTGGQLVLDVEVAGVRATATLAPGATQAVVEVRVPDVDVWWPLGYGDQPLYNLTVGLGSGDAELDVWTRRIGFRTVELQVEPDDAGTSFAIVVNGESVFVRGANWIPDDCFVARVGADRYRTRVDQAVGANINLLRIWGGGIYEKDEFYDACDEAGVLVWQDFLFACAAYPEGEPLRSEVEGEARDNVRRLMPHPSLVLWNGNNENIWGFEDWDWKEPLAGRDWGGGYYFDLLPEIVAEIDPTRPYWPGSPYSGSADLHPNDPNHGNHHSWEVWNRQDYATYADDRPRFVSEFGFQGPPQWATIERSVHDQPLAIDSPGMLHHQRADDGNGKLARGMAPHLPEPHDVEEWHYLTQLNQARAVTFAIEHYRALWPHCMGSIVWQLNDCWPVTSWAAIDGDGRRKPLWYALRRVYDDRLVVVHPSDGGGLEVVVVNDAPHPWTGDLVVERMALDGTVLDRFTVAVDASARASVQVALPPAVARAVDEAGEVLVATLGDRRAVRPFAEDVALRLVDPGLRTVVRETKEGVAVEVHATGFARDLVLAADRVAPGAEVDDQLVTLLPGESHTFHVRTTVAADDPRWYGAHVLFCVNDVKVSHVVG</sequence>
<keyword evidence="5" id="KW-0326">Glycosidase</keyword>
<dbReference type="Gene3D" id="2.60.120.260">
    <property type="entry name" value="Galactose-binding domain-like"/>
    <property type="match status" value="1"/>
</dbReference>
<dbReference type="RefSeq" id="WP_093180541.1">
    <property type="nucleotide sequence ID" value="NZ_FMYH01000001.1"/>
</dbReference>
<feature type="domain" description="Beta-mannosidase-like galactose-binding" evidence="7">
    <location>
        <begin position="30"/>
        <end position="183"/>
    </location>
</feature>
<name>A0A1G6GVA8_9MICO</name>
<dbReference type="FunFam" id="3.20.20.80:FF:000050">
    <property type="entry name" value="Beta-mannosidase B"/>
    <property type="match status" value="1"/>
</dbReference>
<dbReference type="PANTHER" id="PTHR43730:SF1">
    <property type="entry name" value="BETA-MANNOSIDASE"/>
    <property type="match status" value="1"/>
</dbReference>
<evidence type="ECO:0000259" key="6">
    <source>
        <dbReference type="Pfam" id="PF00703"/>
    </source>
</evidence>
<dbReference type="GO" id="GO:0006516">
    <property type="term" value="P:glycoprotein catabolic process"/>
    <property type="evidence" value="ECO:0007669"/>
    <property type="project" value="TreeGrafter"/>
</dbReference>
<dbReference type="InterPro" id="IPR006102">
    <property type="entry name" value="Ig-like_GH2"/>
</dbReference>
<comment type="similarity">
    <text evidence="2">Belongs to the glycosyl hydrolase 2 family.</text>
</comment>
<comment type="catalytic activity">
    <reaction evidence="1">
        <text>Hydrolysis of terminal, non-reducing beta-D-mannose residues in beta-D-mannosides.</text>
        <dbReference type="EC" id="3.2.1.25"/>
    </reaction>
</comment>
<dbReference type="SUPFAM" id="SSF49303">
    <property type="entry name" value="beta-Galactosidase/glucuronidase domain"/>
    <property type="match status" value="2"/>
</dbReference>
<dbReference type="Pfam" id="PF00703">
    <property type="entry name" value="Glyco_hydro_2"/>
    <property type="match status" value="1"/>
</dbReference>
<evidence type="ECO:0000256" key="2">
    <source>
        <dbReference type="ARBA" id="ARBA00007401"/>
    </source>
</evidence>
<reference evidence="8 9" key="1">
    <citation type="submission" date="2016-09" db="EMBL/GenBank/DDBJ databases">
        <authorList>
            <person name="Capua I."/>
            <person name="De Benedictis P."/>
            <person name="Joannis T."/>
            <person name="Lombin L.H."/>
            <person name="Cattoli G."/>
        </authorList>
    </citation>
    <scope>NUCLEOTIDE SEQUENCE [LARGE SCALE GENOMIC DNA]</scope>
    <source>
        <strain evidence="8 9">ISLP-3</strain>
    </source>
</reference>
<dbReference type="GO" id="GO:0004567">
    <property type="term" value="F:beta-mannosidase activity"/>
    <property type="evidence" value="ECO:0007669"/>
    <property type="project" value="UniProtKB-EC"/>
</dbReference>
<evidence type="ECO:0000313" key="8">
    <source>
        <dbReference type="EMBL" id="SDB85908.1"/>
    </source>
</evidence>
<dbReference type="OrthoDB" id="9758603at2"/>
<gene>
    <name evidence="8" type="ORF">SAMN05216410_0503</name>
</gene>
<dbReference type="Proteomes" id="UP000199039">
    <property type="component" value="Unassembled WGS sequence"/>
</dbReference>
<dbReference type="InterPro" id="IPR054593">
    <property type="entry name" value="Beta-mannosidase-like_N2"/>
</dbReference>
<evidence type="ECO:0000256" key="4">
    <source>
        <dbReference type="ARBA" id="ARBA00022801"/>
    </source>
</evidence>
<evidence type="ECO:0000256" key="1">
    <source>
        <dbReference type="ARBA" id="ARBA00000829"/>
    </source>
</evidence>
<dbReference type="AlphaFoldDB" id="A0A1G6GVA8"/>
<keyword evidence="9" id="KW-1185">Reference proteome</keyword>
<dbReference type="Pfam" id="PF22666">
    <property type="entry name" value="Glyco_hydro_2_N2"/>
    <property type="match status" value="1"/>
</dbReference>